<sequence>MSAPDDSNSKAPPSLLSSDAGKGSGANNSRILANLEGRVSPRPKTRRVRAKGRSRSSRSPSSR</sequence>
<feature type="region of interest" description="Disordered" evidence="1">
    <location>
        <begin position="1"/>
        <end position="63"/>
    </location>
</feature>
<protein>
    <submittedName>
        <fullName evidence="2">Uncharacterized protein</fullName>
    </submittedName>
</protein>
<evidence type="ECO:0000313" key="2">
    <source>
        <dbReference type="EMBL" id="MDW9255961.1"/>
    </source>
</evidence>
<dbReference type="Proteomes" id="UP001272137">
    <property type="component" value="Unassembled WGS sequence"/>
</dbReference>
<proteinExistence type="predicted"/>
<organism evidence="2 3">
    <name type="scientific">Burkholderia thailandensis</name>
    <dbReference type="NCBI Taxonomy" id="57975"/>
    <lineage>
        <taxon>Bacteria</taxon>
        <taxon>Pseudomonadati</taxon>
        <taxon>Pseudomonadota</taxon>
        <taxon>Betaproteobacteria</taxon>
        <taxon>Burkholderiales</taxon>
        <taxon>Burkholderiaceae</taxon>
        <taxon>Burkholderia</taxon>
        <taxon>pseudomallei group</taxon>
    </lineage>
</organism>
<dbReference type="EMBL" id="QXCT01000002">
    <property type="protein sequence ID" value="MDW9255961.1"/>
    <property type="molecule type" value="Genomic_DNA"/>
</dbReference>
<evidence type="ECO:0000313" key="3">
    <source>
        <dbReference type="Proteomes" id="UP001272137"/>
    </source>
</evidence>
<evidence type="ECO:0000256" key="1">
    <source>
        <dbReference type="SAM" id="MobiDB-lite"/>
    </source>
</evidence>
<feature type="compositionally biased region" description="Polar residues" evidence="1">
    <location>
        <begin position="1"/>
        <end position="17"/>
    </location>
</feature>
<gene>
    <name evidence="2" type="ORF">C7S16_4050</name>
</gene>
<feature type="compositionally biased region" description="Basic residues" evidence="1">
    <location>
        <begin position="41"/>
        <end position="56"/>
    </location>
</feature>
<accession>A0AAW9D1U8</accession>
<name>A0AAW9D1U8_BURTH</name>
<dbReference type="AlphaFoldDB" id="A0AAW9D1U8"/>
<comment type="caution">
    <text evidence="2">The sequence shown here is derived from an EMBL/GenBank/DDBJ whole genome shotgun (WGS) entry which is preliminary data.</text>
</comment>
<reference evidence="2" key="1">
    <citation type="submission" date="2018-08" db="EMBL/GenBank/DDBJ databases">
        <title>Identification of Burkholderia cepacia strains that express a Burkholderia pseudomallei-like capsular polysaccharide.</title>
        <authorList>
            <person name="Burtnick M.N."/>
            <person name="Vongsouvath M."/>
            <person name="Newton P."/>
            <person name="Wuthiekanun V."/>
            <person name="Limmathurotsakul D."/>
            <person name="Brett P.J."/>
            <person name="Chantratita N."/>
            <person name="Dance D.A."/>
        </authorList>
    </citation>
    <scope>NUCLEOTIDE SEQUENCE</scope>
    <source>
        <strain evidence="2">SBXCC001</strain>
    </source>
</reference>